<dbReference type="SUPFAM" id="SSF54909">
    <property type="entry name" value="Dimeric alpha+beta barrel"/>
    <property type="match status" value="1"/>
</dbReference>
<organism evidence="3 4">
    <name type="scientific">Acinetobacter nectaris CIP 110549</name>
    <dbReference type="NCBI Taxonomy" id="1392540"/>
    <lineage>
        <taxon>Bacteria</taxon>
        <taxon>Pseudomonadati</taxon>
        <taxon>Pseudomonadota</taxon>
        <taxon>Gammaproteobacteria</taxon>
        <taxon>Moraxellales</taxon>
        <taxon>Moraxellaceae</taxon>
        <taxon>Acinetobacter</taxon>
    </lineage>
</organism>
<accession>V2TLL5</accession>
<evidence type="ECO:0000313" key="3">
    <source>
        <dbReference type="EMBL" id="ESK38696.1"/>
    </source>
</evidence>
<dbReference type="EMBL" id="AYER01000006">
    <property type="protein sequence ID" value="ESK38696.1"/>
    <property type="molecule type" value="Genomic_DNA"/>
</dbReference>
<dbReference type="PANTHER" id="PTHR37828:SF1">
    <property type="entry name" value="YCII-RELATED DOMAIN-CONTAINING PROTEIN"/>
    <property type="match status" value="1"/>
</dbReference>
<dbReference type="Proteomes" id="UP000023785">
    <property type="component" value="Unassembled WGS sequence"/>
</dbReference>
<proteinExistence type="inferred from homology"/>
<dbReference type="InterPro" id="IPR011008">
    <property type="entry name" value="Dimeric_a/b-barrel"/>
</dbReference>
<dbReference type="PANTHER" id="PTHR37828">
    <property type="entry name" value="GSR2449 PROTEIN"/>
    <property type="match status" value="1"/>
</dbReference>
<evidence type="ECO:0000259" key="2">
    <source>
        <dbReference type="Pfam" id="PF03795"/>
    </source>
</evidence>
<dbReference type="STRING" id="1392540.P256_01513"/>
<keyword evidence="4" id="KW-1185">Reference proteome</keyword>
<comment type="caution">
    <text evidence="3">The sequence shown here is derived from an EMBL/GenBank/DDBJ whole genome shotgun (WGS) entry which is preliminary data.</text>
</comment>
<sequence>MFIVNLKYTKPLDEVDNYLEGHIAWLLQHFEQEDFIAAGRKVPRTGGVILVKSMAKEQIEDILKQDPFQAIADYELIEVEFSRALGGFDNLISA</sequence>
<dbReference type="PATRIC" id="fig|1392540.3.peg.1464"/>
<feature type="domain" description="YCII-related" evidence="2">
    <location>
        <begin position="1"/>
        <end position="78"/>
    </location>
</feature>
<gene>
    <name evidence="3" type="ORF">P256_01513</name>
</gene>
<dbReference type="InterPro" id="IPR005545">
    <property type="entry name" value="YCII"/>
</dbReference>
<dbReference type="HOGENOM" id="CLU_110355_6_1_6"/>
<dbReference type="OrthoDB" id="9814407at2"/>
<comment type="similarity">
    <text evidence="1">Belongs to the YciI family.</text>
</comment>
<dbReference type="eggNOG" id="COG2350">
    <property type="taxonomic scope" value="Bacteria"/>
</dbReference>
<dbReference type="RefSeq" id="WP_023273135.1">
    <property type="nucleotide sequence ID" value="NZ_KI530723.1"/>
</dbReference>
<name>V2TLL5_9GAMM</name>
<dbReference type="AlphaFoldDB" id="V2TLL5"/>
<dbReference type="Pfam" id="PF03795">
    <property type="entry name" value="YCII"/>
    <property type="match status" value="1"/>
</dbReference>
<evidence type="ECO:0000313" key="4">
    <source>
        <dbReference type="Proteomes" id="UP000023785"/>
    </source>
</evidence>
<protein>
    <recommendedName>
        <fullName evidence="2">YCII-related domain-containing protein</fullName>
    </recommendedName>
</protein>
<reference evidence="3 4" key="1">
    <citation type="submission" date="2013-10" db="EMBL/GenBank/DDBJ databases">
        <title>The Genome Sequence of Acinetobacter nectaris CIP 110549.</title>
        <authorList>
            <consortium name="The Broad Institute Genomics Platform"/>
            <consortium name="The Broad Institute Genome Sequencing Center for Infectious Disease"/>
            <person name="Cerqueira G."/>
            <person name="Feldgarden M."/>
            <person name="Courvalin P."/>
            <person name="Grillot-Courvalin C."/>
            <person name="Clermont D."/>
            <person name="Rocha E."/>
            <person name="Yoon E.-J."/>
            <person name="Nemec A."/>
            <person name="Young S.K."/>
            <person name="Zeng Q."/>
            <person name="Gargeya S."/>
            <person name="Fitzgerald M."/>
            <person name="Abouelleil A."/>
            <person name="Alvarado L."/>
            <person name="Berlin A.M."/>
            <person name="Chapman S.B."/>
            <person name="Gainer-Dewar J."/>
            <person name="Goldberg J."/>
            <person name="Gnerre S."/>
            <person name="Griggs A."/>
            <person name="Gujja S."/>
            <person name="Hansen M."/>
            <person name="Howarth C."/>
            <person name="Imamovic A."/>
            <person name="Ireland A."/>
            <person name="Larimer J."/>
            <person name="McCowan C."/>
            <person name="Murphy C."/>
            <person name="Pearson M."/>
            <person name="Poon T.W."/>
            <person name="Priest M."/>
            <person name="Roberts A."/>
            <person name="Saif S."/>
            <person name="Shea T."/>
            <person name="Sykes S."/>
            <person name="Wortman J."/>
            <person name="Nusbaum C."/>
            <person name="Birren B."/>
        </authorList>
    </citation>
    <scope>NUCLEOTIDE SEQUENCE [LARGE SCALE GENOMIC DNA]</scope>
    <source>
        <strain evidence="3 4">CIP 110549</strain>
    </source>
</reference>
<evidence type="ECO:0000256" key="1">
    <source>
        <dbReference type="ARBA" id="ARBA00007689"/>
    </source>
</evidence>